<feature type="non-terminal residue" evidence="2">
    <location>
        <position position="1"/>
    </location>
</feature>
<dbReference type="InterPro" id="IPR037291">
    <property type="entry name" value="DUF4139"/>
</dbReference>
<keyword evidence="3" id="KW-1185">Reference proteome</keyword>
<evidence type="ECO:0000313" key="2">
    <source>
        <dbReference type="EMBL" id="RDW12214.1"/>
    </source>
</evidence>
<dbReference type="Proteomes" id="UP000256679">
    <property type="component" value="Unassembled WGS sequence"/>
</dbReference>
<dbReference type="InterPro" id="IPR011935">
    <property type="entry name" value="CHP02231"/>
</dbReference>
<dbReference type="PANTHER" id="PTHR31005:SF8">
    <property type="entry name" value="DUF4139 DOMAIN-CONTAINING PROTEIN"/>
    <property type="match status" value="1"/>
</dbReference>
<reference evidence="2 3" key="1">
    <citation type="submission" date="2018-05" db="EMBL/GenBank/DDBJ databases">
        <title>Whole genome sequencing of Paracoccus thiocyanatus SST.</title>
        <authorList>
            <person name="Ghosh W."/>
            <person name="Rameez M.J."/>
            <person name="Roy C."/>
        </authorList>
    </citation>
    <scope>NUCLEOTIDE SEQUENCE [LARGE SCALE GENOMIC DNA]</scope>
    <source>
        <strain evidence="2 3">SST</strain>
    </source>
</reference>
<evidence type="ECO:0000259" key="1">
    <source>
        <dbReference type="Pfam" id="PF13598"/>
    </source>
</evidence>
<name>A0A3D8P824_9RHOB</name>
<evidence type="ECO:0000313" key="3">
    <source>
        <dbReference type="Proteomes" id="UP000256679"/>
    </source>
</evidence>
<organism evidence="2 3">
    <name type="scientific">Paracoccus thiocyanatus</name>
    <dbReference type="NCBI Taxonomy" id="34006"/>
    <lineage>
        <taxon>Bacteria</taxon>
        <taxon>Pseudomonadati</taxon>
        <taxon>Pseudomonadota</taxon>
        <taxon>Alphaproteobacteria</taxon>
        <taxon>Rhodobacterales</taxon>
        <taxon>Paracoccaceae</taxon>
        <taxon>Paracoccus</taxon>
    </lineage>
</organism>
<sequence length="353" mass="38349">ELARAEARLEALRGPQSERGALVIAVQGQGQPARIRITSLTDQARWEPVYDLSLQRREGRLRLDRGLLVRQDSGEDWQDVHLLLSTARPMGQSAPSELQPDFPRLGDAEAKHYRRSAQPLVAEAAIDAAERAAPAPVAASALAGLVGETVVYDYPTPVTLRDGADALRLPLDSHEMAAKVVAEAVPRRDDSAYLVADTVNTTGAAILPGDATFYADGAMVGRGALERTAPGDDMKLGFGPLSGITLERRVPDEIEGDRGLIAKSSERRETAILTVRNLTDEDWPLRVIDRVPVSTQKDLRIDWSADPDPAETDPDGKRGLLVWNATIPAKEERAITLTTTLRWPEGQVLIGDD</sequence>
<dbReference type="AlphaFoldDB" id="A0A3D8P824"/>
<gene>
    <name evidence="2" type="ORF">DIE28_14845</name>
</gene>
<dbReference type="NCBIfam" id="TIGR02231">
    <property type="entry name" value="mucoidy inhibitor MuiA family protein"/>
    <property type="match status" value="1"/>
</dbReference>
<proteinExistence type="predicted"/>
<dbReference type="Pfam" id="PF13598">
    <property type="entry name" value="DUF4139"/>
    <property type="match status" value="1"/>
</dbReference>
<feature type="domain" description="DUF4139" evidence="1">
    <location>
        <begin position="36"/>
        <end position="345"/>
    </location>
</feature>
<dbReference type="EMBL" id="QFCQ01000112">
    <property type="protein sequence ID" value="RDW12214.1"/>
    <property type="molecule type" value="Genomic_DNA"/>
</dbReference>
<accession>A0A3D8P824</accession>
<dbReference type="RefSeq" id="WP_115756723.1">
    <property type="nucleotide sequence ID" value="NZ_QFCQ01000112.1"/>
</dbReference>
<dbReference type="PANTHER" id="PTHR31005">
    <property type="entry name" value="DUF4139 DOMAIN-CONTAINING PROTEIN"/>
    <property type="match status" value="1"/>
</dbReference>
<protein>
    <recommendedName>
        <fullName evidence="1">DUF4139 domain-containing protein</fullName>
    </recommendedName>
</protein>
<comment type="caution">
    <text evidence="2">The sequence shown here is derived from an EMBL/GenBank/DDBJ whole genome shotgun (WGS) entry which is preliminary data.</text>
</comment>